<dbReference type="InterPro" id="IPR051722">
    <property type="entry name" value="Endocytosis_PI4K-reg_protein"/>
</dbReference>
<accession>A0A212CU62</accession>
<comment type="caution">
    <text evidence="3">The sequence shown here is derived from an EMBL/GenBank/DDBJ whole genome shotgun (WGS) entry which is preliminary data.</text>
</comment>
<dbReference type="EMBL" id="MKHE01000012">
    <property type="protein sequence ID" value="OWK09503.1"/>
    <property type="molecule type" value="Genomic_DNA"/>
</dbReference>
<dbReference type="InterPro" id="IPR019734">
    <property type="entry name" value="TPR_rpt"/>
</dbReference>
<dbReference type="InterPro" id="IPR011990">
    <property type="entry name" value="TPR-like_helical_dom_sf"/>
</dbReference>
<protein>
    <submittedName>
        <fullName evidence="3">Uncharacterized protein</fullName>
    </submittedName>
</protein>
<keyword evidence="4" id="KW-1185">Reference proteome</keyword>
<reference evidence="3 4" key="1">
    <citation type="journal article" date="2018" name="Mol. Genet. Genomics">
        <title>The red deer Cervus elaphus genome CerEla1.0: sequencing, annotating, genes, and chromosomes.</title>
        <authorList>
            <person name="Bana N.A."/>
            <person name="Nyiri A."/>
            <person name="Nagy J."/>
            <person name="Frank K."/>
            <person name="Nagy T."/>
            <person name="Steger V."/>
            <person name="Schiller M."/>
            <person name="Lakatos P."/>
            <person name="Sugar L."/>
            <person name="Horn P."/>
            <person name="Barta E."/>
            <person name="Orosz L."/>
        </authorList>
    </citation>
    <scope>NUCLEOTIDE SEQUENCE [LARGE SCALE GENOMIC DNA]</scope>
    <source>
        <strain evidence="3">Hungarian</strain>
    </source>
</reference>
<feature type="non-terminal residue" evidence="3">
    <location>
        <position position="1"/>
    </location>
</feature>
<evidence type="ECO:0000256" key="1">
    <source>
        <dbReference type="PROSITE-ProRule" id="PRU00339"/>
    </source>
</evidence>
<keyword evidence="1" id="KW-0802">TPR repeat</keyword>
<sequence length="223" mass="24046">ATPAALTRLSAFLFPNQCLERAMKFAFEEFHLWYQFALSLMAAGKSARAVKVLKECIRLRPDDATIPLLAAKLCMGSLHWLEEAEKFAKTVVDAGEKTSEFKAKGYLALGLTYSLQATDGEWGPAHRAAGLRAPESPEGAGRVPRSHGALPPASSLLRQGRDWEGVTMALATQAPLQGGVCWWSPAGRCCERQLNPPGLHAAVPQPRPEPALCEGVLVSGTRT</sequence>
<dbReference type="GO" id="GO:0046854">
    <property type="term" value="P:phosphatidylinositol phosphate biosynthetic process"/>
    <property type="evidence" value="ECO:0007669"/>
    <property type="project" value="TreeGrafter"/>
</dbReference>
<dbReference type="PANTHER" id="PTHR23083">
    <property type="entry name" value="TETRATRICOPEPTIDE REPEAT PROTEIN, TPR"/>
    <property type="match status" value="1"/>
</dbReference>
<evidence type="ECO:0000256" key="2">
    <source>
        <dbReference type="SAM" id="MobiDB-lite"/>
    </source>
</evidence>
<dbReference type="Gene3D" id="1.25.40.10">
    <property type="entry name" value="Tetratricopeptide repeat domain"/>
    <property type="match status" value="1"/>
</dbReference>
<dbReference type="GO" id="GO:0072659">
    <property type="term" value="P:protein localization to plasma membrane"/>
    <property type="evidence" value="ECO:0007669"/>
    <property type="project" value="TreeGrafter"/>
</dbReference>
<gene>
    <name evidence="3" type="ORF">Celaphus_00005890</name>
</gene>
<dbReference type="OrthoDB" id="29013at2759"/>
<evidence type="ECO:0000313" key="4">
    <source>
        <dbReference type="Proteomes" id="UP000242450"/>
    </source>
</evidence>
<dbReference type="AlphaFoldDB" id="A0A212CU62"/>
<evidence type="ECO:0000313" key="3">
    <source>
        <dbReference type="EMBL" id="OWK09503.1"/>
    </source>
</evidence>
<dbReference type="PANTHER" id="PTHR23083:SF365">
    <property type="entry name" value="TETRATRICOPEPTIDE REPEAT PROTEIN 7B"/>
    <property type="match status" value="1"/>
</dbReference>
<dbReference type="SUPFAM" id="SSF48452">
    <property type="entry name" value="TPR-like"/>
    <property type="match status" value="1"/>
</dbReference>
<dbReference type="GO" id="GO:0005886">
    <property type="term" value="C:plasma membrane"/>
    <property type="evidence" value="ECO:0007669"/>
    <property type="project" value="TreeGrafter"/>
</dbReference>
<feature type="region of interest" description="Disordered" evidence="2">
    <location>
        <begin position="127"/>
        <end position="154"/>
    </location>
</feature>
<dbReference type="Proteomes" id="UP000242450">
    <property type="component" value="Chromosome 12"/>
</dbReference>
<proteinExistence type="predicted"/>
<name>A0A212CU62_CEREH</name>
<feature type="repeat" description="TPR" evidence="1">
    <location>
        <begin position="30"/>
        <end position="63"/>
    </location>
</feature>
<dbReference type="PROSITE" id="PS50005">
    <property type="entry name" value="TPR"/>
    <property type="match status" value="1"/>
</dbReference>
<organism evidence="3 4">
    <name type="scientific">Cervus elaphus hippelaphus</name>
    <name type="common">European red deer</name>
    <dbReference type="NCBI Taxonomy" id="46360"/>
    <lineage>
        <taxon>Eukaryota</taxon>
        <taxon>Metazoa</taxon>
        <taxon>Chordata</taxon>
        <taxon>Craniata</taxon>
        <taxon>Vertebrata</taxon>
        <taxon>Euteleostomi</taxon>
        <taxon>Mammalia</taxon>
        <taxon>Eutheria</taxon>
        <taxon>Laurasiatheria</taxon>
        <taxon>Artiodactyla</taxon>
        <taxon>Ruminantia</taxon>
        <taxon>Pecora</taxon>
        <taxon>Cervidae</taxon>
        <taxon>Cervinae</taxon>
        <taxon>Cervus</taxon>
    </lineage>
</organism>